<accession>A0A3S5BWA9</accession>
<keyword evidence="2" id="KW-1185">Reference proteome</keyword>
<organism evidence="1 2">
    <name type="scientific">Protopolystoma xenopodis</name>
    <dbReference type="NCBI Taxonomy" id="117903"/>
    <lineage>
        <taxon>Eukaryota</taxon>
        <taxon>Metazoa</taxon>
        <taxon>Spiralia</taxon>
        <taxon>Lophotrochozoa</taxon>
        <taxon>Platyhelminthes</taxon>
        <taxon>Monogenea</taxon>
        <taxon>Polyopisthocotylea</taxon>
        <taxon>Polystomatidea</taxon>
        <taxon>Polystomatidae</taxon>
        <taxon>Protopolystoma</taxon>
    </lineage>
</organism>
<protein>
    <submittedName>
        <fullName evidence="1">Uncharacterized protein</fullName>
    </submittedName>
</protein>
<comment type="caution">
    <text evidence="1">The sequence shown here is derived from an EMBL/GenBank/DDBJ whole genome shotgun (WGS) entry which is preliminary data.</text>
</comment>
<dbReference type="AlphaFoldDB" id="A0A3S5BWA9"/>
<gene>
    <name evidence="1" type="ORF">PXEA_LOCUS14924</name>
</gene>
<proteinExistence type="predicted"/>
<dbReference type="Proteomes" id="UP000784294">
    <property type="component" value="Unassembled WGS sequence"/>
</dbReference>
<sequence length="122" mass="13040">MLAPANRSVADKSNGPSVLPTATCVSKAVSSFGVKGEALAGLILKSSQTSELRVGREPQAQVVQIRQVLCQSVLAGRLQRTCHLAEADLDSHCDHLAPLDKENGHLAIAFGFHQLSRVNERD</sequence>
<evidence type="ECO:0000313" key="1">
    <source>
        <dbReference type="EMBL" id="VEL21484.1"/>
    </source>
</evidence>
<dbReference type="EMBL" id="CAAALY010051533">
    <property type="protein sequence ID" value="VEL21484.1"/>
    <property type="molecule type" value="Genomic_DNA"/>
</dbReference>
<name>A0A3S5BWA9_9PLAT</name>
<reference evidence="1" key="1">
    <citation type="submission" date="2018-11" db="EMBL/GenBank/DDBJ databases">
        <authorList>
            <consortium name="Pathogen Informatics"/>
        </authorList>
    </citation>
    <scope>NUCLEOTIDE SEQUENCE</scope>
</reference>
<evidence type="ECO:0000313" key="2">
    <source>
        <dbReference type="Proteomes" id="UP000784294"/>
    </source>
</evidence>